<evidence type="ECO:0000256" key="10">
    <source>
        <dbReference type="ARBA" id="ARBA00030775"/>
    </source>
</evidence>
<keyword evidence="3" id="KW-1003">Cell membrane</keyword>
<dbReference type="AlphaFoldDB" id="A0A510XR05"/>
<dbReference type="Gene3D" id="3.55.40.10">
    <property type="entry name" value="minor pseudopilin epsh domain"/>
    <property type="match status" value="1"/>
</dbReference>
<evidence type="ECO:0000313" key="13">
    <source>
        <dbReference type="EMBL" id="GEK53430.1"/>
    </source>
</evidence>
<evidence type="ECO:0000256" key="11">
    <source>
        <dbReference type="SAM" id="Phobius"/>
    </source>
</evidence>
<feature type="domain" description="General secretion pathway GspH" evidence="12">
    <location>
        <begin position="83"/>
        <end position="213"/>
    </location>
</feature>
<evidence type="ECO:0000256" key="7">
    <source>
        <dbReference type="ARBA" id="ARBA00022989"/>
    </source>
</evidence>
<evidence type="ECO:0000256" key="1">
    <source>
        <dbReference type="ARBA" id="ARBA00004377"/>
    </source>
</evidence>
<dbReference type="Proteomes" id="UP000321419">
    <property type="component" value="Unassembled WGS sequence"/>
</dbReference>
<accession>A0A510XR05</accession>
<evidence type="ECO:0000256" key="5">
    <source>
        <dbReference type="ARBA" id="ARBA00022519"/>
    </source>
</evidence>
<evidence type="ECO:0000256" key="9">
    <source>
        <dbReference type="ARBA" id="ARBA00025772"/>
    </source>
</evidence>
<dbReference type="InterPro" id="IPR022346">
    <property type="entry name" value="T2SS_GspH"/>
</dbReference>
<name>A0A510XR05_9GAMM</name>
<organism evidence="13 14">
    <name type="scientific">Pseudoalteromonas espejiana</name>
    <dbReference type="NCBI Taxonomy" id="28107"/>
    <lineage>
        <taxon>Bacteria</taxon>
        <taxon>Pseudomonadati</taxon>
        <taxon>Pseudomonadota</taxon>
        <taxon>Gammaproteobacteria</taxon>
        <taxon>Alteromonadales</taxon>
        <taxon>Pseudoalteromonadaceae</taxon>
        <taxon>Pseudoalteromonas</taxon>
    </lineage>
</organism>
<gene>
    <name evidence="13" type="ORF">PES01_02750</name>
</gene>
<evidence type="ECO:0000256" key="4">
    <source>
        <dbReference type="ARBA" id="ARBA00022481"/>
    </source>
</evidence>
<comment type="subcellular location">
    <subcellularLocation>
        <location evidence="1">Cell inner membrane</location>
        <topology evidence="1">Single-pass membrane protein</topology>
    </subcellularLocation>
</comment>
<dbReference type="SUPFAM" id="SSF54523">
    <property type="entry name" value="Pili subunits"/>
    <property type="match status" value="1"/>
</dbReference>
<evidence type="ECO:0000259" key="12">
    <source>
        <dbReference type="Pfam" id="PF12019"/>
    </source>
</evidence>
<dbReference type="Pfam" id="PF12019">
    <property type="entry name" value="GspH"/>
    <property type="match status" value="1"/>
</dbReference>
<evidence type="ECO:0000256" key="8">
    <source>
        <dbReference type="ARBA" id="ARBA00023136"/>
    </source>
</evidence>
<dbReference type="InterPro" id="IPR045584">
    <property type="entry name" value="Pilin-like"/>
</dbReference>
<evidence type="ECO:0000313" key="14">
    <source>
        <dbReference type="Proteomes" id="UP000321419"/>
    </source>
</evidence>
<evidence type="ECO:0000256" key="3">
    <source>
        <dbReference type="ARBA" id="ARBA00022475"/>
    </source>
</evidence>
<dbReference type="Pfam" id="PF07963">
    <property type="entry name" value="N_methyl"/>
    <property type="match status" value="1"/>
</dbReference>
<evidence type="ECO:0000256" key="6">
    <source>
        <dbReference type="ARBA" id="ARBA00022692"/>
    </source>
</evidence>
<dbReference type="NCBIfam" id="TIGR02532">
    <property type="entry name" value="IV_pilin_GFxxxE"/>
    <property type="match status" value="1"/>
</dbReference>
<dbReference type="GO" id="GO:0015628">
    <property type="term" value="P:protein secretion by the type II secretion system"/>
    <property type="evidence" value="ECO:0007669"/>
    <property type="project" value="InterPro"/>
</dbReference>
<dbReference type="InterPro" id="IPR012902">
    <property type="entry name" value="N_methyl_site"/>
</dbReference>
<protein>
    <recommendedName>
        <fullName evidence="2">Type II secretion system protein H</fullName>
    </recommendedName>
    <alternativeName>
        <fullName evidence="10">General secretion pathway protein H</fullName>
    </alternativeName>
</protein>
<dbReference type="GO" id="GO:0015627">
    <property type="term" value="C:type II protein secretion system complex"/>
    <property type="evidence" value="ECO:0007669"/>
    <property type="project" value="InterPro"/>
</dbReference>
<keyword evidence="14" id="KW-1185">Reference proteome</keyword>
<sequence>MEFIANKAIEFDDKTISHGIIKLINLAIITSAVRENTMKKYQNGLTLLELMVTVAIVGIIASIALWDSSDMLEENRAENFLLELKRNIAYARSQAASTDEIVIVCPVPRAKTLGTSNLTCQSGWGSTNTVILFIDANNNDNYDSANDSLLRVMPDVSSNDKIKFTGDSYLRFDTSGRITTNLTDPKVDKLTGFIYCPNSDNKNNKALNVSVSGTAFYRGDTDEVCVKNTQG</sequence>
<feature type="transmembrane region" description="Helical" evidence="11">
    <location>
        <begin position="45"/>
        <end position="66"/>
    </location>
</feature>
<comment type="similarity">
    <text evidence="9">Belongs to the GSP H family.</text>
</comment>
<dbReference type="EMBL" id="BJUM01000002">
    <property type="protein sequence ID" value="GEK53430.1"/>
    <property type="molecule type" value="Genomic_DNA"/>
</dbReference>
<keyword evidence="7 11" id="KW-1133">Transmembrane helix</keyword>
<keyword evidence="6 11" id="KW-0812">Transmembrane</keyword>
<proteinExistence type="inferred from homology"/>
<keyword evidence="5" id="KW-0997">Cell inner membrane</keyword>
<evidence type="ECO:0000256" key="2">
    <source>
        <dbReference type="ARBA" id="ARBA00021549"/>
    </source>
</evidence>
<dbReference type="GO" id="GO:0005886">
    <property type="term" value="C:plasma membrane"/>
    <property type="evidence" value="ECO:0007669"/>
    <property type="project" value="UniProtKB-SubCell"/>
</dbReference>
<comment type="caution">
    <text evidence="13">The sequence shown here is derived from an EMBL/GenBank/DDBJ whole genome shotgun (WGS) entry which is preliminary data.</text>
</comment>
<reference evidence="13 14" key="1">
    <citation type="submission" date="2019-07" db="EMBL/GenBank/DDBJ databases">
        <title>Whole genome shotgun sequence of Pseudoalteromonas espejiana NBRC 102222.</title>
        <authorList>
            <person name="Hosoyama A."/>
            <person name="Uohara A."/>
            <person name="Ohji S."/>
            <person name="Ichikawa N."/>
        </authorList>
    </citation>
    <scope>NUCLEOTIDE SEQUENCE [LARGE SCALE GENOMIC DNA]</scope>
    <source>
        <strain evidence="13 14">NBRC 102222</strain>
    </source>
</reference>
<keyword evidence="8 11" id="KW-0472">Membrane</keyword>
<keyword evidence="4" id="KW-0488">Methylation</keyword>